<evidence type="ECO:0000256" key="5">
    <source>
        <dbReference type="ARBA" id="ARBA00022989"/>
    </source>
</evidence>
<dbReference type="InterPro" id="IPR000390">
    <property type="entry name" value="Small_drug/metabolite_transptr"/>
</dbReference>
<keyword evidence="2" id="KW-0813">Transport</keyword>
<evidence type="ECO:0000256" key="6">
    <source>
        <dbReference type="ARBA" id="ARBA00023136"/>
    </source>
</evidence>
<evidence type="ECO:0000313" key="10">
    <source>
        <dbReference type="Proteomes" id="UP000256269"/>
    </source>
</evidence>
<evidence type="ECO:0000256" key="3">
    <source>
        <dbReference type="ARBA" id="ARBA00022475"/>
    </source>
</evidence>
<keyword evidence="6 8" id="KW-0472">Membrane</keyword>
<dbReference type="SUPFAM" id="SSF103481">
    <property type="entry name" value="Multidrug resistance efflux transporter EmrE"/>
    <property type="match status" value="1"/>
</dbReference>
<evidence type="ECO:0000256" key="8">
    <source>
        <dbReference type="SAM" id="Phobius"/>
    </source>
</evidence>
<evidence type="ECO:0000256" key="7">
    <source>
        <dbReference type="RuleBase" id="RU003942"/>
    </source>
</evidence>
<proteinExistence type="inferred from homology"/>
<dbReference type="GO" id="GO:0015297">
    <property type="term" value="F:antiporter activity"/>
    <property type="evidence" value="ECO:0007669"/>
    <property type="project" value="TreeGrafter"/>
</dbReference>
<dbReference type="Pfam" id="PF00893">
    <property type="entry name" value="Multi_Drug_Res"/>
    <property type="match status" value="1"/>
</dbReference>
<keyword evidence="4 7" id="KW-0812">Transmembrane</keyword>
<dbReference type="Gene3D" id="1.10.3730.20">
    <property type="match status" value="1"/>
</dbReference>
<dbReference type="Proteomes" id="UP000256269">
    <property type="component" value="Unassembled WGS sequence"/>
</dbReference>
<name>A0A3E0H578_9PSEU</name>
<dbReference type="GO" id="GO:0031460">
    <property type="term" value="P:glycine betaine transport"/>
    <property type="evidence" value="ECO:0007669"/>
    <property type="project" value="TreeGrafter"/>
</dbReference>
<evidence type="ECO:0000313" key="9">
    <source>
        <dbReference type="EMBL" id="REH38261.1"/>
    </source>
</evidence>
<keyword evidence="3" id="KW-1003">Cell membrane</keyword>
<comment type="caution">
    <text evidence="9">The sequence shown here is derived from an EMBL/GenBank/DDBJ whole genome shotgun (WGS) entry which is preliminary data.</text>
</comment>
<evidence type="ECO:0000256" key="1">
    <source>
        <dbReference type="ARBA" id="ARBA00004651"/>
    </source>
</evidence>
<keyword evidence="10" id="KW-1185">Reference proteome</keyword>
<feature type="transmembrane region" description="Helical" evidence="8">
    <location>
        <begin position="27"/>
        <end position="46"/>
    </location>
</feature>
<dbReference type="RefSeq" id="WP_116179101.1">
    <property type="nucleotide sequence ID" value="NZ_CP144375.1"/>
</dbReference>
<dbReference type="PANTHER" id="PTHR30561">
    <property type="entry name" value="SMR FAMILY PROTON-DEPENDENT DRUG EFFLUX TRANSPORTER SUGE"/>
    <property type="match status" value="1"/>
</dbReference>
<reference evidence="9 10" key="1">
    <citation type="submission" date="2018-08" db="EMBL/GenBank/DDBJ databases">
        <title>Genomic Encyclopedia of Archaeal and Bacterial Type Strains, Phase II (KMG-II): from individual species to whole genera.</title>
        <authorList>
            <person name="Goeker M."/>
        </authorList>
    </citation>
    <scope>NUCLEOTIDE SEQUENCE [LARGE SCALE GENOMIC DNA]</scope>
    <source>
        <strain evidence="9 10">DSM 45791</strain>
    </source>
</reference>
<feature type="transmembrane region" description="Helical" evidence="8">
    <location>
        <begin position="86"/>
        <end position="106"/>
    </location>
</feature>
<comment type="similarity">
    <text evidence="7">Belongs to the drug/metabolite transporter (DMT) superfamily. Small multidrug resistance (SMR) (TC 2.A.7.1) family.</text>
</comment>
<evidence type="ECO:0000256" key="2">
    <source>
        <dbReference type="ARBA" id="ARBA00022448"/>
    </source>
</evidence>
<dbReference type="InterPro" id="IPR037185">
    <property type="entry name" value="EmrE-like"/>
</dbReference>
<accession>A0A3E0H578</accession>
<dbReference type="GO" id="GO:0015220">
    <property type="term" value="F:choline transmembrane transporter activity"/>
    <property type="evidence" value="ECO:0007669"/>
    <property type="project" value="TreeGrafter"/>
</dbReference>
<dbReference type="PANTHER" id="PTHR30561:SF1">
    <property type="entry name" value="MULTIDRUG TRANSPORTER EMRE"/>
    <property type="match status" value="1"/>
</dbReference>
<dbReference type="GO" id="GO:0015199">
    <property type="term" value="F:amino-acid betaine transmembrane transporter activity"/>
    <property type="evidence" value="ECO:0007669"/>
    <property type="project" value="TreeGrafter"/>
</dbReference>
<feature type="transmembrane region" description="Helical" evidence="8">
    <location>
        <begin position="58"/>
        <end position="80"/>
    </location>
</feature>
<dbReference type="OrthoDB" id="3175079at2"/>
<comment type="subcellular location">
    <subcellularLocation>
        <location evidence="1 7">Cell membrane</location>
        <topology evidence="1 7">Multi-pass membrane protein</topology>
    </subcellularLocation>
</comment>
<evidence type="ECO:0000256" key="4">
    <source>
        <dbReference type="ARBA" id="ARBA00022692"/>
    </source>
</evidence>
<gene>
    <name evidence="9" type="ORF">BCF44_114286</name>
</gene>
<sequence length="111" mass="11586">MLMWILLALAIVAEVFATIMLKLSDGLSHPLPVLGLIAGYALAFYLESQVIQLGMPMPVTYAVWAGGGIALVVVANRVLFSEPVSALTIGGMVLILAGVLVVQLSVSHQAA</sequence>
<dbReference type="AlphaFoldDB" id="A0A3E0H578"/>
<dbReference type="GO" id="GO:0005886">
    <property type="term" value="C:plasma membrane"/>
    <property type="evidence" value="ECO:0007669"/>
    <property type="project" value="UniProtKB-SubCell"/>
</dbReference>
<protein>
    <submittedName>
        <fullName evidence="9">Small multidrug resistance pump</fullName>
    </submittedName>
</protein>
<dbReference type="InterPro" id="IPR045324">
    <property type="entry name" value="Small_multidrug_res"/>
</dbReference>
<dbReference type="EMBL" id="QUNO01000014">
    <property type="protein sequence ID" value="REH38261.1"/>
    <property type="molecule type" value="Genomic_DNA"/>
</dbReference>
<organism evidence="9 10">
    <name type="scientific">Kutzneria buriramensis</name>
    <dbReference type="NCBI Taxonomy" id="1045776"/>
    <lineage>
        <taxon>Bacteria</taxon>
        <taxon>Bacillati</taxon>
        <taxon>Actinomycetota</taxon>
        <taxon>Actinomycetes</taxon>
        <taxon>Pseudonocardiales</taxon>
        <taxon>Pseudonocardiaceae</taxon>
        <taxon>Kutzneria</taxon>
    </lineage>
</organism>
<keyword evidence="5 8" id="KW-1133">Transmembrane helix</keyword>